<keyword evidence="3" id="KW-0046">Antibiotic resistance</keyword>
<dbReference type="Proteomes" id="UP001139450">
    <property type="component" value="Unassembled WGS sequence"/>
</dbReference>
<comment type="similarity">
    <text evidence="1">Belongs to the bleomycin resistance protein family.</text>
</comment>
<evidence type="ECO:0000313" key="6">
    <source>
        <dbReference type="Proteomes" id="UP001139450"/>
    </source>
</evidence>
<evidence type="ECO:0000256" key="2">
    <source>
        <dbReference type="ARBA" id="ARBA00021572"/>
    </source>
</evidence>
<reference evidence="5" key="1">
    <citation type="submission" date="2022-04" db="EMBL/GenBank/DDBJ databases">
        <title>Mucilaginibacter sp. RS28 isolated from freshwater.</title>
        <authorList>
            <person name="Ko S.-R."/>
        </authorList>
    </citation>
    <scope>NUCLEOTIDE SEQUENCE</scope>
    <source>
        <strain evidence="5">RS28</strain>
    </source>
</reference>
<sequence length="137" mass="15950">MPTVIPILRFYSYEKTIEFYVNWLGFKIEWEHRFHDNAPVFMQLAKNGVILNLSEHHGDGTPGTHVRVSDYKGLRAWHSELIEAKYKYNRPGLDVPEWAPDSINMTVTDPCNNQITFEEREKPTDTEQEDGTIIQPS</sequence>
<organism evidence="5 6">
    <name type="scientific">Mucilaginibacter straminoryzae</name>
    <dbReference type="NCBI Taxonomy" id="2932774"/>
    <lineage>
        <taxon>Bacteria</taxon>
        <taxon>Pseudomonadati</taxon>
        <taxon>Bacteroidota</taxon>
        <taxon>Sphingobacteriia</taxon>
        <taxon>Sphingobacteriales</taxon>
        <taxon>Sphingobacteriaceae</taxon>
        <taxon>Mucilaginibacter</taxon>
    </lineage>
</organism>
<evidence type="ECO:0000256" key="1">
    <source>
        <dbReference type="ARBA" id="ARBA00011051"/>
    </source>
</evidence>
<gene>
    <name evidence="5" type="ORF">MUY27_17085</name>
</gene>
<dbReference type="RefSeq" id="WP_245132045.1">
    <property type="nucleotide sequence ID" value="NZ_JALJEJ010000009.1"/>
</dbReference>
<dbReference type="EMBL" id="JALJEJ010000009">
    <property type="protein sequence ID" value="MCJ8211436.1"/>
    <property type="molecule type" value="Genomic_DNA"/>
</dbReference>
<evidence type="ECO:0000313" key="5">
    <source>
        <dbReference type="EMBL" id="MCJ8211436.1"/>
    </source>
</evidence>
<dbReference type="Gene3D" id="3.10.180.10">
    <property type="entry name" value="2,3-Dihydroxybiphenyl 1,2-Dioxygenase, domain 1"/>
    <property type="match status" value="1"/>
</dbReference>
<proteinExistence type="inferred from homology"/>
<dbReference type="InterPro" id="IPR000335">
    <property type="entry name" value="Bleomycin-R"/>
</dbReference>
<keyword evidence="6" id="KW-1185">Reference proteome</keyword>
<dbReference type="GO" id="GO:0046677">
    <property type="term" value="P:response to antibiotic"/>
    <property type="evidence" value="ECO:0007669"/>
    <property type="project" value="UniProtKB-KW"/>
</dbReference>
<dbReference type="InterPro" id="IPR037523">
    <property type="entry name" value="VOC_core"/>
</dbReference>
<dbReference type="PROSITE" id="PS51819">
    <property type="entry name" value="VOC"/>
    <property type="match status" value="1"/>
</dbReference>
<feature type="domain" description="VOC" evidence="4">
    <location>
        <begin position="1"/>
        <end position="120"/>
    </location>
</feature>
<dbReference type="Pfam" id="PF19581">
    <property type="entry name" value="Glyoxalase_7"/>
    <property type="match status" value="1"/>
</dbReference>
<accession>A0A9X1X5P1</accession>
<protein>
    <recommendedName>
        <fullName evidence="2">Bleomycin resistance protein</fullName>
    </recommendedName>
</protein>
<comment type="caution">
    <text evidence="5">The sequence shown here is derived from an EMBL/GenBank/DDBJ whole genome shotgun (WGS) entry which is preliminary data.</text>
</comment>
<evidence type="ECO:0000259" key="4">
    <source>
        <dbReference type="PROSITE" id="PS51819"/>
    </source>
</evidence>
<name>A0A9X1X5P1_9SPHI</name>
<dbReference type="AlphaFoldDB" id="A0A9X1X5P1"/>
<dbReference type="InterPro" id="IPR029068">
    <property type="entry name" value="Glyas_Bleomycin-R_OHBP_Dase"/>
</dbReference>
<evidence type="ECO:0000256" key="3">
    <source>
        <dbReference type="ARBA" id="ARBA00023251"/>
    </source>
</evidence>
<dbReference type="SUPFAM" id="SSF54593">
    <property type="entry name" value="Glyoxalase/Bleomycin resistance protein/Dihydroxybiphenyl dioxygenase"/>
    <property type="match status" value="1"/>
</dbReference>